<accession>A0A174ZMU9</accession>
<gene>
    <name evidence="2" type="ORF">ERS852540_01759</name>
</gene>
<keyword evidence="1" id="KW-0472">Membrane</keyword>
<protein>
    <submittedName>
        <fullName evidence="2">Uncharacterized protein</fullName>
    </submittedName>
</protein>
<reference evidence="2 3" key="1">
    <citation type="submission" date="2015-09" db="EMBL/GenBank/DDBJ databases">
        <authorList>
            <consortium name="Pathogen Informatics"/>
        </authorList>
    </citation>
    <scope>NUCLEOTIDE SEQUENCE [LARGE SCALE GENOMIC DNA]</scope>
    <source>
        <strain evidence="2 3">2789STDY5834928</strain>
    </source>
</reference>
<keyword evidence="1" id="KW-1133">Transmembrane helix</keyword>
<evidence type="ECO:0000313" key="3">
    <source>
        <dbReference type="Proteomes" id="UP000095662"/>
    </source>
</evidence>
<dbReference type="EMBL" id="CZBY01000014">
    <property type="protein sequence ID" value="CUQ88645.1"/>
    <property type="molecule type" value="Genomic_DNA"/>
</dbReference>
<feature type="transmembrane region" description="Helical" evidence="1">
    <location>
        <begin position="65"/>
        <end position="85"/>
    </location>
</feature>
<feature type="transmembrane region" description="Helical" evidence="1">
    <location>
        <begin position="106"/>
        <end position="122"/>
    </location>
</feature>
<feature type="transmembrane region" description="Helical" evidence="1">
    <location>
        <begin position="6"/>
        <end position="30"/>
    </location>
</feature>
<keyword evidence="1" id="KW-0812">Transmembrane</keyword>
<evidence type="ECO:0000256" key="1">
    <source>
        <dbReference type="SAM" id="Phobius"/>
    </source>
</evidence>
<dbReference type="STRING" id="39492.ERS852540_01759"/>
<sequence length="125" mass="14807">MLCKLLSTIPLIVLTVIILMRVIKTIYRLLKNKNIFDNTDEITRYFYFFPFFIMLFMVFDCVNLWKIIIAVSEISAYIFSLVAVYTKKRGVKEPFGRYNKNLCDKIIMLIVMAISYSLMYWLKSG</sequence>
<dbReference type="AlphaFoldDB" id="A0A174ZMU9"/>
<feature type="transmembrane region" description="Helical" evidence="1">
    <location>
        <begin position="42"/>
        <end position="59"/>
    </location>
</feature>
<evidence type="ECO:0000313" key="2">
    <source>
        <dbReference type="EMBL" id="CUQ88645.1"/>
    </source>
</evidence>
<dbReference type="Proteomes" id="UP000095662">
    <property type="component" value="Unassembled WGS sequence"/>
</dbReference>
<organism evidence="2 3">
    <name type="scientific">[Eubacterium] siraeum</name>
    <dbReference type="NCBI Taxonomy" id="39492"/>
    <lineage>
        <taxon>Bacteria</taxon>
        <taxon>Bacillati</taxon>
        <taxon>Bacillota</taxon>
        <taxon>Clostridia</taxon>
        <taxon>Eubacteriales</taxon>
        <taxon>Oscillospiraceae</taxon>
        <taxon>Oscillospiraceae incertae sedis</taxon>
    </lineage>
</organism>
<proteinExistence type="predicted"/>
<name>A0A174ZMU9_9FIRM</name>